<evidence type="ECO:0000313" key="3">
    <source>
        <dbReference type="Proteomes" id="UP000286701"/>
    </source>
</evidence>
<dbReference type="RefSeq" id="WP_128535435.1">
    <property type="nucleotide sequence ID" value="NZ_SBIW01000008.1"/>
</dbReference>
<protein>
    <submittedName>
        <fullName evidence="2">Uncharacterized protein</fullName>
    </submittedName>
</protein>
<dbReference type="AlphaFoldDB" id="A0A3S4Y7Z2"/>
<keyword evidence="3" id="KW-1185">Reference proteome</keyword>
<organism evidence="2 3">
    <name type="scientific">Mucilaginibacter gilvus</name>
    <dbReference type="NCBI Taxonomy" id="2305909"/>
    <lineage>
        <taxon>Bacteria</taxon>
        <taxon>Pseudomonadati</taxon>
        <taxon>Bacteroidota</taxon>
        <taxon>Sphingobacteriia</taxon>
        <taxon>Sphingobacteriales</taxon>
        <taxon>Sphingobacteriaceae</taxon>
        <taxon>Mucilaginibacter</taxon>
    </lineage>
</organism>
<dbReference type="EMBL" id="SBIW01000008">
    <property type="protein sequence ID" value="RWY49363.1"/>
    <property type="molecule type" value="Genomic_DNA"/>
</dbReference>
<dbReference type="Proteomes" id="UP000286701">
    <property type="component" value="Unassembled WGS sequence"/>
</dbReference>
<accession>A0A3S4Y7Z2</accession>
<evidence type="ECO:0000313" key="2">
    <source>
        <dbReference type="EMBL" id="RWY49363.1"/>
    </source>
</evidence>
<gene>
    <name evidence="2" type="ORF">EPL05_18305</name>
</gene>
<reference evidence="2 3" key="1">
    <citation type="submission" date="2019-01" db="EMBL/GenBank/DDBJ databases">
        <title>Mucilaginibacter antarcticum sp. nov., isolated from antarctic soil.</title>
        <authorList>
            <person name="Yan Y.-Q."/>
            <person name="Du Z.-J."/>
        </authorList>
    </citation>
    <scope>NUCLEOTIDE SEQUENCE [LARGE SCALE GENOMIC DNA]</scope>
    <source>
        <strain evidence="2 3">F01003</strain>
    </source>
</reference>
<evidence type="ECO:0000256" key="1">
    <source>
        <dbReference type="SAM" id="MobiDB-lite"/>
    </source>
</evidence>
<name>A0A3S4Y7Z2_9SPHI</name>
<feature type="region of interest" description="Disordered" evidence="1">
    <location>
        <begin position="1"/>
        <end position="24"/>
    </location>
</feature>
<sequence>MTTPITQPATEADAPGSEDSTPITGEEIPADAAAIETPPPGTFTNKQLYNLENLKIYIDLLKWVVISVVFGWISLQFSQAIHDRKQGAEEIGLYDDYLKYVINSKLDDSYQLARYFSKVTASEDLRKGWERYFQAIEPEYLTYKRKTDSAKRPIDSLALLLPTKHGVDSAALSKQITTYSAKLVNIEDNYNKVLIGEDRSVANLSQTTVYIQYGKNKNGAEKLATLIKTFGCIVPAIDNKLLYTKPNAEIRYFTKADKINATELKARIKNANPGYDIPIVPFFGVKNAKPYTLELWLN</sequence>
<comment type="caution">
    <text evidence="2">The sequence shown here is derived from an EMBL/GenBank/DDBJ whole genome shotgun (WGS) entry which is preliminary data.</text>
</comment>
<dbReference type="OrthoDB" id="1491425at2"/>
<proteinExistence type="predicted"/>